<feature type="domain" description="Methyltransferase type 11" evidence="1">
    <location>
        <begin position="72"/>
        <end position="159"/>
    </location>
</feature>
<evidence type="ECO:0000313" key="2">
    <source>
        <dbReference type="EMBL" id="MFD2547479.1"/>
    </source>
</evidence>
<gene>
    <name evidence="2" type="ORF">ACFSR5_07470</name>
</gene>
<accession>A0ABW5KGX9</accession>
<keyword evidence="2" id="KW-0489">Methyltransferase</keyword>
<reference evidence="3" key="1">
    <citation type="journal article" date="2019" name="Int. J. Syst. Evol. Microbiol.">
        <title>The Global Catalogue of Microorganisms (GCM) 10K type strain sequencing project: providing services to taxonomists for standard genome sequencing and annotation.</title>
        <authorList>
            <consortium name="The Broad Institute Genomics Platform"/>
            <consortium name="The Broad Institute Genome Sequencing Center for Infectious Disease"/>
            <person name="Wu L."/>
            <person name="Ma J."/>
        </authorList>
    </citation>
    <scope>NUCLEOTIDE SEQUENCE [LARGE SCALE GENOMIC DNA]</scope>
    <source>
        <strain evidence="3">KCTC 42662</strain>
    </source>
</reference>
<evidence type="ECO:0000259" key="1">
    <source>
        <dbReference type="Pfam" id="PF08241"/>
    </source>
</evidence>
<dbReference type="SUPFAM" id="SSF53335">
    <property type="entry name" value="S-adenosyl-L-methionine-dependent methyltransferases"/>
    <property type="match status" value="1"/>
</dbReference>
<name>A0ABW5KGX9_9SPHI</name>
<evidence type="ECO:0000313" key="3">
    <source>
        <dbReference type="Proteomes" id="UP001597545"/>
    </source>
</evidence>
<dbReference type="GO" id="GO:0008168">
    <property type="term" value="F:methyltransferase activity"/>
    <property type="evidence" value="ECO:0007669"/>
    <property type="project" value="UniProtKB-KW"/>
</dbReference>
<dbReference type="InterPro" id="IPR013216">
    <property type="entry name" value="Methyltransf_11"/>
</dbReference>
<dbReference type="Pfam" id="PF08241">
    <property type="entry name" value="Methyltransf_11"/>
    <property type="match status" value="1"/>
</dbReference>
<dbReference type="Gene3D" id="3.40.50.150">
    <property type="entry name" value="Vaccinia Virus protein VP39"/>
    <property type="match status" value="1"/>
</dbReference>
<keyword evidence="2" id="KW-0808">Transferase</keyword>
<dbReference type="GO" id="GO:0032259">
    <property type="term" value="P:methylation"/>
    <property type="evidence" value="ECO:0007669"/>
    <property type="project" value="UniProtKB-KW"/>
</dbReference>
<dbReference type="EMBL" id="JBHULR010000003">
    <property type="protein sequence ID" value="MFD2547479.1"/>
    <property type="molecule type" value="Genomic_DNA"/>
</dbReference>
<dbReference type="InterPro" id="IPR029063">
    <property type="entry name" value="SAM-dependent_MTases_sf"/>
</dbReference>
<proteinExistence type="predicted"/>
<dbReference type="EC" id="2.1.1.-" evidence="2"/>
<protein>
    <submittedName>
        <fullName evidence="2">Class I SAM-dependent methyltransferase</fullName>
        <ecNumber evidence="2">2.1.1.-</ecNumber>
    </submittedName>
</protein>
<keyword evidence="3" id="KW-1185">Reference proteome</keyword>
<dbReference type="Proteomes" id="UP001597545">
    <property type="component" value="Unassembled WGS sequence"/>
</dbReference>
<organism evidence="2 3">
    <name type="scientific">Sphingobacterium suaedae</name>
    <dbReference type="NCBI Taxonomy" id="1686402"/>
    <lineage>
        <taxon>Bacteria</taxon>
        <taxon>Pseudomonadati</taxon>
        <taxon>Bacteroidota</taxon>
        <taxon>Sphingobacteriia</taxon>
        <taxon>Sphingobacteriales</taxon>
        <taxon>Sphingobacteriaceae</taxon>
        <taxon>Sphingobacterium</taxon>
    </lineage>
</organism>
<dbReference type="CDD" id="cd02440">
    <property type="entry name" value="AdoMet_MTases"/>
    <property type="match status" value="1"/>
</dbReference>
<sequence length="309" mass="36415">MNQARRDTSDFSRESYARHADWYNTRFPGKSDKQMLIENLRRYDGSINHWLQKIFFQNLTPLLFNKQDSWLTVGDAYGHDARYLLDEHVLDVTASDINGDFLAVAQEMGFIEKYAEENAEALSYSDGSIDYVFCKESYHHFPRPYLAMYEMLRVARKGVVVMEPQDPIQKMSFLLFLSNVLGLFNDRAIQKVWKKRFSYEPVGNFVYKISEREFEKLAAGLNLPTIAVKRFNPNFWFPGSDQIPAKTDRAEFRRIAWKKWCRDFLSRYGLFPSQSLSIIVFKQRLESEMQLRLIQNGYRLIEIPVNPYV</sequence>
<comment type="caution">
    <text evidence="2">The sequence shown here is derived from an EMBL/GenBank/DDBJ whole genome shotgun (WGS) entry which is preliminary data.</text>
</comment>
<dbReference type="RefSeq" id="WP_380902270.1">
    <property type="nucleotide sequence ID" value="NZ_JBHUEG010000007.1"/>
</dbReference>